<feature type="compositionally biased region" description="Polar residues" evidence="1">
    <location>
        <begin position="10"/>
        <end position="21"/>
    </location>
</feature>
<dbReference type="Proteomes" id="UP001143548">
    <property type="component" value="Unassembled WGS sequence"/>
</dbReference>
<dbReference type="EMBL" id="BROQ01000001">
    <property type="protein sequence ID" value="GKZ16438.1"/>
    <property type="molecule type" value="Genomic_DNA"/>
</dbReference>
<feature type="compositionally biased region" description="Basic residues" evidence="1">
    <location>
        <begin position="47"/>
        <end position="59"/>
    </location>
</feature>
<comment type="caution">
    <text evidence="2">The sequence shown here is derived from an EMBL/GenBank/DDBJ whole genome shotgun (WGS) entry which is preliminary data.</text>
</comment>
<evidence type="ECO:0000313" key="2">
    <source>
        <dbReference type="EMBL" id="GKZ16438.1"/>
    </source>
</evidence>
<gene>
    <name evidence="2" type="ORF">AbraCBS73388_000013</name>
</gene>
<accession>A0A9W5YE21</accession>
<evidence type="ECO:0000313" key="3">
    <source>
        <dbReference type="Proteomes" id="UP001143548"/>
    </source>
</evidence>
<dbReference type="AlphaFoldDB" id="A0A9W5YE21"/>
<reference evidence="2" key="1">
    <citation type="submission" date="2022-07" db="EMBL/GenBank/DDBJ databases">
        <title>Taxonomy of Aspergillus series Nigri: significant species reduction supported by multi-species coalescent approaches.</title>
        <authorList>
            <person name="Bian C."/>
            <person name="Kusuya Y."/>
            <person name="Sklenar F."/>
            <person name="D'hooge E."/>
            <person name="Yaguchi T."/>
            <person name="Takahashi H."/>
            <person name="Hubka V."/>
        </authorList>
    </citation>
    <scope>NUCLEOTIDE SEQUENCE</scope>
    <source>
        <strain evidence="2">CBS 733.88</strain>
    </source>
</reference>
<proteinExistence type="predicted"/>
<feature type="region of interest" description="Disordered" evidence="1">
    <location>
        <begin position="1"/>
        <end position="62"/>
    </location>
</feature>
<protein>
    <submittedName>
        <fullName evidence="2">Uncharacterized protein</fullName>
    </submittedName>
</protein>
<organism evidence="2 3">
    <name type="scientific">Aspergillus brasiliensis</name>
    <dbReference type="NCBI Taxonomy" id="319629"/>
    <lineage>
        <taxon>Eukaryota</taxon>
        <taxon>Fungi</taxon>
        <taxon>Dikarya</taxon>
        <taxon>Ascomycota</taxon>
        <taxon>Pezizomycotina</taxon>
        <taxon>Eurotiomycetes</taxon>
        <taxon>Eurotiomycetidae</taxon>
        <taxon>Eurotiales</taxon>
        <taxon>Aspergillaceae</taxon>
        <taxon>Aspergillus</taxon>
        <taxon>Aspergillus subgen. Circumdati</taxon>
    </lineage>
</organism>
<sequence length="293" mass="33344">MPPSTELKGTATNSGDRNATLNAEARLEATPATNNPTVADADADAARKRRREKKRQARRRREEASYILEDLHSGERTLYLQEVPRVKASHCRAWDCAIKRRTLEKVIYSNYRFALKGGRNTYGGELTEYYHITCIEHLIPNLGELVGNGHLKLEGWVSAPVDCSISIESSTQAIKDWFEYGGRTFDIQCYEKFKAEHEEWSGDLSLRSIEHQLGHGKRGSLRDDCYFCEGGPARPREPVKSDYFPAEPTAISLSRLLAVVSDEPHIDKWWCWRRVQERSETIGNADVSQERTS</sequence>
<evidence type="ECO:0000256" key="1">
    <source>
        <dbReference type="SAM" id="MobiDB-lite"/>
    </source>
</evidence>
<name>A0A9W5YE21_9EURO</name>